<sequence>MATRASGPSRHGPAAHAGINTAPARNKGFIAPVKKKTVLDTKSTVFVK</sequence>
<reference evidence="2 3" key="1">
    <citation type="submission" date="2020-08" db="EMBL/GenBank/DDBJ databases">
        <title>Genomic Encyclopedia of Type Strains, Phase IV (KMG-IV): sequencing the most valuable type-strain genomes for metagenomic binning, comparative biology and taxonomic classification.</title>
        <authorList>
            <person name="Goeker M."/>
        </authorList>
    </citation>
    <scope>NUCLEOTIDE SEQUENCE [LARGE SCALE GENOMIC DNA]</scope>
    <source>
        <strain evidence="2 3">DSM 4491</strain>
    </source>
</reference>
<proteinExistence type="predicted"/>
<feature type="region of interest" description="Disordered" evidence="1">
    <location>
        <begin position="1"/>
        <end position="29"/>
    </location>
</feature>
<accession>A0A841QBR5</accession>
<evidence type="ECO:0000313" key="3">
    <source>
        <dbReference type="Proteomes" id="UP000578000"/>
    </source>
</evidence>
<comment type="caution">
    <text evidence="2">The sequence shown here is derived from an EMBL/GenBank/DDBJ whole genome shotgun (WGS) entry which is preliminary data.</text>
</comment>
<evidence type="ECO:0000313" key="2">
    <source>
        <dbReference type="EMBL" id="MBB6455971.1"/>
    </source>
</evidence>
<name>A0A841QBR5_9PROT</name>
<evidence type="ECO:0000256" key="1">
    <source>
        <dbReference type="SAM" id="MobiDB-lite"/>
    </source>
</evidence>
<organism evidence="2 3">
    <name type="scientific">Acetobacter lovaniensis</name>
    <dbReference type="NCBI Taxonomy" id="104100"/>
    <lineage>
        <taxon>Bacteria</taxon>
        <taxon>Pseudomonadati</taxon>
        <taxon>Pseudomonadota</taxon>
        <taxon>Alphaproteobacteria</taxon>
        <taxon>Acetobacterales</taxon>
        <taxon>Acetobacteraceae</taxon>
        <taxon>Acetobacter</taxon>
    </lineage>
</organism>
<protein>
    <submittedName>
        <fullName evidence="2">Uncharacterized protein</fullName>
    </submittedName>
</protein>
<keyword evidence="3" id="KW-1185">Reference proteome</keyword>
<dbReference type="Proteomes" id="UP000578000">
    <property type="component" value="Unassembled WGS sequence"/>
</dbReference>
<dbReference type="AlphaFoldDB" id="A0A841QBR5"/>
<gene>
    <name evidence="2" type="ORF">HNR55_000532</name>
</gene>
<dbReference type="EMBL" id="JACHIE010000001">
    <property type="protein sequence ID" value="MBB6455971.1"/>
    <property type="molecule type" value="Genomic_DNA"/>
</dbReference>